<dbReference type="AlphaFoldDB" id="A0A7J7CFA7"/>
<dbReference type="EMBL" id="JAAARO010000017">
    <property type="protein sequence ID" value="KAF5732813.1"/>
    <property type="molecule type" value="Genomic_DNA"/>
</dbReference>
<accession>A0A7J7CFA7</accession>
<evidence type="ECO:0000313" key="5">
    <source>
        <dbReference type="Proteomes" id="UP000593562"/>
    </source>
</evidence>
<dbReference type="InParanoid" id="A0A7J7CFA7"/>
<dbReference type="InterPro" id="IPR027417">
    <property type="entry name" value="P-loop_NTPase"/>
</dbReference>
<gene>
    <name evidence="4" type="ORF">HS088_TW17G00346</name>
</gene>
<feature type="domain" description="CP-type G" evidence="3">
    <location>
        <begin position="35"/>
        <end position="207"/>
    </location>
</feature>
<dbReference type="InterPro" id="IPR006073">
    <property type="entry name" value="GTP-bd"/>
</dbReference>
<keyword evidence="1" id="KW-0547">Nucleotide-binding</keyword>
<evidence type="ECO:0000313" key="4">
    <source>
        <dbReference type="EMBL" id="KAF5732813.1"/>
    </source>
</evidence>
<evidence type="ECO:0000256" key="1">
    <source>
        <dbReference type="ARBA" id="ARBA00022741"/>
    </source>
</evidence>
<dbReference type="GO" id="GO:0032543">
    <property type="term" value="P:mitochondrial translation"/>
    <property type="evidence" value="ECO:0007669"/>
    <property type="project" value="TreeGrafter"/>
</dbReference>
<dbReference type="Proteomes" id="UP000593562">
    <property type="component" value="Unassembled WGS sequence"/>
</dbReference>
<dbReference type="GO" id="GO:0005525">
    <property type="term" value="F:GTP binding"/>
    <property type="evidence" value="ECO:0007669"/>
    <property type="project" value="UniProtKB-KW"/>
</dbReference>
<dbReference type="PANTHER" id="PTHR45782">
    <property type="entry name" value="MITOCHONDRIAL RIBOSOME-ASSOCIATED GTPASE 1"/>
    <property type="match status" value="1"/>
</dbReference>
<dbReference type="CDD" id="cd01856">
    <property type="entry name" value="YlqF"/>
    <property type="match status" value="1"/>
</dbReference>
<dbReference type="GO" id="GO:0005739">
    <property type="term" value="C:mitochondrion"/>
    <property type="evidence" value="ECO:0007669"/>
    <property type="project" value="TreeGrafter"/>
</dbReference>
<dbReference type="Pfam" id="PF01926">
    <property type="entry name" value="MMR_HSR1"/>
    <property type="match status" value="1"/>
</dbReference>
<dbReference type="InterPro" id="IPR030378">
    <property type="entry name" value="G_CP_dom"/>
</dbReference>
<evidence type="ECO:0000259" key="3">
    <source>
        <dbReference type="PROSITE" id="PS51721"/>
    </source>
</evidence>
<dbReference type="GO" id="GO:0003924">
    <property type="term" value="F:GTPase activity"/>
    <property type="evidence" value="ECO:0007669"/>
    <property type="project" value="TreeGrafter"/>
</dbReference>
<dbReference type="FunCoup" id="A0A7J7CFA7">
    <property type="interactions" value="3078"/>
</dbReference>
<keyword evidence="2" id="KW-0342">GTP-binding</keyword>
<organism evidence="4 5">
    <name type="scientific">Tripterygium wilfordii</name>
    <name type="common">Thunder God vine</name>
    <dbReference type="NCBI Taxonomy" id="458696"/>
    <lineage>
        <taxon>Eukaryota</taxon>
        <taxon>Viridiplantae</taxon>
        <taxon>Streptophyta</taxon>
        <taxon>Embryophyta</taxon>
        <taxon>Tracheophyta</taxon>
        <taxon>Spermatophyta</taxon>
        <taxon>Magnoliopsida</taxon>
        <taxon>eudicotyledons</taxon>
        <taxon>Gunneridae</taxon>
        <taxon>Pentapetalae</taxon>
        <taxon>rosids</taxon>
        <taxon>fabids</taxon>
        <taxon>Celastrales</taxon>
        <taxon>Celastraceae</taxon>
        <taxon>Tripterygium</taxon>
    </lineage>
</organism>
<evidence type="ECO:0000256" key="2">
    <source>
        <dbReference type="ARBA" id="ARBA00023134"/>
    </source>
</evidence>
<dbReference type="PROSITE" id="PS51721">
    <property type="entry name" value="G_CP"/>
    <property type="match status" value="1"/>
</dbReference>
<dbReference type="PANTHER" id="PTHR45782:SF1">
    <property type="entry name" value="DAR GTPASE 2, MITOCHONDRIAL"/>
    <property type="match status" value="1"/>
</dbReference>
<keyword evidence="5" id="KW-1185">Reference proteome</keyword>
<dbReference type="Gene3D" id="3.40.50.300">
    <property type="entry name" value="P-loop containing nucleotide triphosphate hydrolases"/>
    <property type="match status" value="1"/>
</dbReference>
<sequence>MASQKAIANEIGRAVQVAARNGKGWYNPHMAAAAHAVVERIPMVDLILDVRDARIPFSSENHQLRNYHHRARRIVVMNKMDLASRTHSQGWARYFEQQNCFSYGVNSHNKESVKGLLNFLQAQIRDLKRSGHSSYTTTVMLAGVPNVGKSALANSLHQIGRISAAEKGRLKHATVSPQPGETKNISSLKIASHPNIYVLDTPGILPPEIHDVEVCSKLTLTGAIKDCLVGERVLACYFLSILGSGDEYKKWARFSTYEDERSLEDQKAEFTSASDSDVKRKRQYRTDHTQDFIVQEVRRTLFETISTYNGNPENELDLKELIKIQFTSLREAFQVPAELGDDDAHGKVAAKLLNLYRTGMVMTEEYV</sequence>
<name>A0A7J7CFA7_TRIWF</name>
<proteinExistence type="predicted"/>
<protein>
    <submittedName>
        <fullName evidence="4">Mitochondrial ribosome-associated GTPase 1 isoform X1</fullName>
    </submittedName>
</protein>
<reference evidence="4 5" key="1">
    <citation type="journal article" date="2020" name="Nat. Commun.">
        <title>Genome of Tripterygium wilfordii and identification of cytochrome P450 involved in triptolide biosynthesis.</title>
        <authorList>
            <person name="Tu L."/>
            <person name="Su P."/>
            <person name="Zhang Z."/>
            <person name="Gao L."/>
            <person name="Wang J."/>
            <person name="Hu T."/>
            <person name="Zhou J."/>
            <person name="Zhang Y."/>
            <person name="Zhao Y."/>
            <person name="Liu Y."/>
            <person name="Song Y."/>
            <person name="Tong Y."/>
            <person name="Lu Y."/>
            <person name="Yang J."/>
            <person name="Xu C."/>
            <person name="Jia M."/>
            <person name="Peters R.J."/>
            <person name="Huang L."/>
            <person name="Gao W."/>
        </authorList>
    </citation>
    <scope>NUCLEOTIDE SEQUENCE [LARGE SCALE GENOMIC DNA]</scope>
    <source>
        <strain evidence="5">cv. XIE 37</strain>
        <tissue evidence="4">Leaf</tissue>
    </source>
</reference>
<dbReference type="SUPFAM" id="SSF52540">
    <property type="entry name" value="P-loop containing nucleoside triphosphate hydrolases"/>
    <property type="match status" value="1"/>
</dbReference>
<comment type="caution">
    <text evidence="4">The sequence shown here is derived from an EMBL/GenBank/DDBJ whole genome shotgun (WGS) entry which is preliminary data.</text>
</comment>